<dbReference type="InterPro" id="IPR000184">
    <property type="entry name" value="Bac_surfAg_D15"/>
</dbReference>
<name>A0AAU8BHQ3_9VIBR</name>
<gene>
    <name evidence="5" type="ORF">PG915_10790</name>
</gene>
<dbReference type="Pfam" id="PF01103">
    <property type="entry name" value="Omp85"/>
    <property type="match status" value="1"/>
</dbReference>
<comment type="subcellular location">
    <subcellularLocation>
        <location evidence="1">Membrane</location>
    </subcellularLocation>
</comment>
<evidence type="ECO:0000259" key="4">
    <source>
        <dbReference type="Pfam" id="PF01103"/>
    </source>
</evidence>
<feature type="signal peptide" evidence="3">
    <location>
        <begin position="1"/>
        <end position="43"/>
    </location>
</feature>
<dbReference type="Gene3D" id="2.40.160.50">
    <property type="entry name" value="membrane protein fhac: a member of the omp85/tpsb transporter family"/>
    <property type="match status" value="1"/>
</dbReference>
<evidence type="ECO:0000256" key="1">
    <source>
        <dbReference type="ARBA" id="ARBA00004370"/>
    </source>
</evidence>
<dbReference type="KEGG" id="vck:PG915_10790"/>
<evidence type="ECO:0000256" key="2">
    <source>
        <dbReference type="ARBA" id="ARBA00023136"/>
    </source>
</evidence>
<evidence type="ECO:0000313" key="5">
    <source>
        <dbReference type="EMBL" id="XCD15078.1"/>
    </source>
</evidence>
<keyword evidence="3" id="KW-0732">Signal</keyword>
<feature type="domain" description="Bacterial surface antigen (D15)" evidence="4">
    <location>
        <begin position="173"/>
        <end position="442"/>
    </location>
</feature>
<proteinExistence type="predicted"/>
<evidence type="ECO:0000256" key="3">
    <source>
        <dbReference type="SAM" id="SignalP"/>
    </source>
</evidence>
<organism evidence="5">
    <name type="scientific">Vibrio chaetopteri</name>
    <dbReference type="NCBI Taxonomy" id="3016528"/>
    <lineage>
        <taxon>Bacteria</taxon>
        <taxon>Pseudomonadati</taxon>
        <taxon>Pseudomonadota</taxon>
        <taxon>Gammaproteobacteria</taxon>
        <taxon>Vibrionales</taxon>
        <taxon>Vibrionaceae</taxon>
        <taxon>Vibrio</taxon>
    </lineage>
</organism>
<dbReference type="RefSeq" id="WP_353496537.1">
    <property type="nucleotide sequence ID" value="NZ_CP115920.1"/>
</dbReference>
<dbReference type="EMBL" id="CP115920">
    <property type="protein sequence ID" value="XCD15078.1"/>
    <property type="molecule type" value="Genomic_DNA"/>
</dbReference>
<sequence length="466" mass="52019">MNSVNERSFTEFILLIKVSLSMRVRLLSVSLVAALVSSSAAYAANLETSNAPHSLPTEKQDMVFESDIDKANARVDEYQNAIDYLKSQDNGDDQAKQDANSQVSNKQAVSDLKYAKKYYQEINGLPMFSFLGGPAYTPEQGLLVALGGLYSFKTDRAQSALQRSSLSAFLIGNYGDSEVGYGLSGHHELYWNNNDVQFKGNFNLGSQSKHYWGIGYDAANDFEFGEVTKYSAIENNYKGNLIYRLTGNWFAGPAVKLNYYSPTSEPEAAFMDENFNTFKDKPFTWGLGASLQYDSRDVAVNPWSGSLFRSEVLLYSEALGSQAEYQKLDMEYRTFHSVAEGRVIALLAHYQQAFGDVPYYDMPEIGGASSMRGYYQGQYRDKVTAEVTAEYRHTFRRDSGVLSNHGMTAWAGVGSVGNSMDDLTGHAIVSYGVGYRYELQPRMNIRLDLGMGRHGSAFYFNFTEAF</sequence>
<feature type="chain" id="PRO_5043594024" evidence="3">
    <location>
        <begin position="44"/>
        <end position="466"/>
    </location>
</feature>
<reference evidence="5" key="1">
    <citation type="submission" date="2023-01" db="EMBL/GenBank/DDBJ databases">
        <title>Vibrio sp. CB1-14 genome sequencing.</title>
        <authorList>
            <person name="Otstavnykh N."/>
            <person name="Isaeva M."/>
            <person name="Meleshko D."/>
        </authorList>
    </citation>
    <scope>NUCLEOTIDE SEQUENCE</scope>
    <source>
        <strain evidence="5">CB1-14</strain>
    </source>
</reference>
<protein>
    <submittedName>
        <fullName evidence="5">BamA/TamA family outer membrane protein</fullName>
    </submittedName>
</protein>
<dbReference type="AlphaFoldDB" id="A0AAU8BHQ3"/>
<dbReference type="GO" id="GO:0019867">
    <property type="term" value="C:outer membrane"/>
    <property type="evidence" value="ECO:0007669"/>
    <property type="project" value="InterPro"/>
</dbReference>
<accession>A0AAU8BHQ3</accession>
<keyword evidence="2" id="KW-0472">Membrane</keyword>